<keyword evidence="1" id="KW-0862">Zinc</keyword>
<dbReference type="EMBL" id="BGPR01254136">
    <property type="protein sequence ID" value="GBM51453.1"/>
    <property type="molecule type" value="Genomic_DNA"/>
</dbReference>
<comment type="caution">
    <text evidence="4">The sequence shown here is derived from an EMBL/GenBank/DDBJ whole genome shotgun (WGS) entry which is preliminary data.</text>
</comment>
<dbReference type="OrthoDB" id="116316at2759"/>
<keyword evidence="1" id="KW-0863">Zinc-finger</keyword>
<dbReference type="Proteomes" id="UP000499080">
    <property type="component" value="Unassembled WGS sequence"/>
</dbReference>
<protein>
    <recommendedName>
        <fullName evidence="3">CCHC-type domain-containing protein</fullName>
    </recommendedName>
</protein>
<name>A0A4Y2GCY0_ARAVE</name>
<feature type="compositionally biased region" description="Basic residues" evidence="2">
    <location>
        <begin position="233"/>
        <end position="242"/>
    </location>
</feature>
<dbReference type="PANTHER" id="PTHR47481:SF7">
    <property type="entry name" value="CCHC-TYPE DOMAIN-CONTAINING PROTEIN"/>
    <property type="match status" value="1"/>
</dbReference>
<proteinExistence type="predicted"/>
<organism evidence="4 5">
    <name type="scientific">Araneus ventricosus</name>
    <name type="common">Orbweaver spider</name>
    <name type="synonym">Epeira ventricosa</name>
    <dbReference type="NCBI Taxonomy" id="182803"/>
    <lineage>
        <taxon>Eukaryota</taxon>
        <taxon>Metazoa</taxon>
        <taxon>Ecdysozoa</taxon>
        <taxon>Arthropoda</taxon>
        <taxon>Chelicerata</taxon>
        <taxon>Arachnida</taxon>
        <taxon>Araneae</taxon>
        <taxon>Araneomorphae</taxon>
        <taxon>Entelegynae</taxon>
        <taxon>Araneoidea</taxon>
        <taxon>Araneidae</taxon>
        <taxon>Araneus</taxon>
    </lineage>
</organism>
<feature type="region of interest" description="Disordered" evidence="2">
    <location>
        <begin position="220"/>
        <end position="244"/>
    </location>
</feature>
<dbReference type="Pfam" id="PF22936">
    <property type="entry name" value="Pol_BBD"/>
    <property type="match status" value="1"/>
</dbReference>
<feature type="non-terminal residue" evidence="4">
    <location>
        <position position="450"/>
    </location>
</feature>
<evidence type="ECO:0000313" key="4">
    <source>
        <dbReference type="EMBL" id="GBM51453.1"/>
    </source>
</evidence>
<keyword evidence="5" id="KW-1185">Reference proteome</keyword>
<dbReference type="InterPro" id="IPR025724">
    <property type="entry name" value="GAG-pre-integrase_dom"/>
</dbReference>
<sequence>MPGGEGSFNHRQLIGRANYMDWKFSMKMHLIKKDLWEYVDGSKEDPVKDIKALSYIVEGVSETIFNDLRDLSSGKEAWKVLAETYEDKGITRKVSIIKELVNTRYTDCKDMTDYLHRAISAYQQLKSTGIKPDEELIAGIILANLPDRFEPLIMALKNCGEKITVDNVRNRLLAEDVKPQVDDSREHAFVNEKLKGKKYFKGKCYKCNLYGHKSSDCVKPSRPNVGYNENKSSKRNGFKSKQPKREEAYMADVYVASSNPDPNIWFMDSCASYHMAPHKELIDNYTKPSIKLIKTGSSVIEVEGVGNVTFLLSRNKKKENVTFTNVLHVPELTANLLSIKYLNKTFGMVTTFTGERCFVYKNKHLVASGTGVSDNLYSLDICNEWALITHNSISNDLLHKRAGHLSKGGMIKLKDMVEGFTFNGELDDCTSCIKGKMHRQPFPKGKTKRA</sequence>
<evidence type="ECO:0000256" key="2">
    <source>
        <dbReference type="SAM" id="MobiDB-lite"/>
    </source>
</evidence>
<dbReference type="PROSITE" id="PS50158">
    <property type="entry name" value="ZF_CCHC"/>
    <property type="match status" value="1"/>
</dbReference>
<evidence type="ECO:0000256" key="1">
    <source>
        <dbReference type="PROSITE-ProRule" id="PRU00047"/>
    </source>
</evidence>
<accession>A0A4Y2GCY0</accession>
<dbReference type="InterPro" id="IPR001878">
    <property type="entry name" value="Znf_CCHC"/>
</dbReference>
<dbReference type="PANTHER" id="PTHR47481">
    <property type="match status" value="1"/>
</dbReference>
<gene>
    <name evidence="4" type="ORF">AVEN_15979_1</name>
</gene>
<dbReference type="InterPro" id="IPR054722">
    <property type="entry name" value="PolX-like_BBD"/>
</dbReference>
<dbReference type="GO" id="GO:0003676">
    <property type="term" value="F:nucleic acid binding"/>
    <property type="evidence" value="ECO:0007669"/>
    <property type="project" value="InterPro"/>
</dbReference>
<reference evidence="4 5" key="1">
    <citation type="journal article" date="2019" name="Sci. Rep.">
        <title>Orb-weaving spider Araneus ventricosus genome elucidates the spidroin gene catalogue.</title>
        <authorList>
            <person name="Kono N."/>
            <person name="Nakamura H."/>
            <person name="Ohtoshi R."/>
            <person name="Moran D.A.P."/>
            <person name="Shinohara A."/>
            <person name="Yoshida Y."/>
            <person name="Fujiwara M."/>
            <person name="Mori M."/>
            <person name="Tomita M."/>
            <person name="Arakawa K."/>
        </authorList>
    </citation>
    <scope>NUCLEOTIDE SEQUENCE [LARGE SCALE GENOMIC DNA]</scope>
</reference>
<dbReference type="AlphaFoldDB" id="A0A4Y2GCY0"/>
<dbReference type="Pfam" id="PF13976">
    <property type="entry name" value="gag_pre-integrs"/>
    <property type="match status" value="1"/>
</dbReference>
<dbReference type="Pfam" id="PF14223">
    <property type="entry name" value="Retrotran_gag_2"/>
    <property type="match status" value="1"/>
</dbReference>
<keyword evidence="1" id="KW-0479">Metal-binding</keyword>
<evidence type="ECO:0000259" key="3">
    <source>
        <dbReference type="PROSITE" id="PS50158"/>
    </source>
</evidence>
<evidence type="ECO:0000313" key="5">
    <source>
        <dbReference type="Proteomes" id="UP000499080"/>
    </source>
</evidence>
<feature type="domain" description="CCHC-type" evidence="3">
    <location>
        <begin position="203"/>
        <end position="217"/>
    </location>
</feature>
<dbReference type="GO" id="GO:0008270">
    <property type="term" value="F:zinc ion binding"/>
    <property type="evidence" value="ECO:0007669"/>
    <property type="project" value="UniProtKB-KW"/>
</dbReference>